<evidence type="ECO:0000313" key="1">
    <source>
        <dbReference type="EMBL" id="KAE8312119.1"/>
    </source>
</evidence>
<gene>
    <name evidence="1" type="ORF">BDV41DRAFT_307779</name>
</gene>
<accession>A0A5N6VWN7</accession>
<keyword evidence="2" id="KW-1185">Reference proteome</keyword>
<name>A0A5N6VWN7_9EURO</name>
<organism evidence="1 2">
    <name type="scientific">Aspergillus transmontanensis</name>
    <dbReference type="NCBI Taxonomy" id="1034304"/>
    <lineage>
        <taxon>Eukaryota</taxon>
        <taxon>Fungi</taxon>
        <taxon>Dikarya</taxon>
        <taxon>Ascomycota</taxon>
        <taxon>Pezizomycotina</taxon>
        <taxon>Eurotiomycetes</taxon>
        <taxon>Eurotiomycetidae</taxon>
        <taxon>Eurotiales</taxon>
        <taxon>Aspergillaceae</taxon>
        <taxon>Aspergillus</taxon>
        <taxon>Aspergillus subgen. Circumdati</taxon>
    </lineage>
</organism>
<protein>
    <submittedName>
        <fullName evidence="1">Uncharacterized protein</fullName>
    </submittedName>
</protein>
<sequence>MDLMAVKQDNGEIPLYMHTGKRILREMRITQQGTKGSFDYQTFKDRVMYSGLNRGQLGPLKQRLETLESFTPEGQVHLWRRQPAVQGSTWKAVVRETLANSNFLAEASGPDT</sequence>
<dbReference type="EMBL" id="ML738336">
    <property type="protein sequence ID" value="KAE8312119.1"/>
    <property type="molecule type" value="Genomic_DNA"/>
</dbReference>
<reference evidence="2" key="1">
    <citation type="submission" date="2019-04" db="EMBL/GenBank/DDBJ databases">
        <title>Friends and foes A comparative genomics studyof 23 Aspergillus species from section Flavi.</title>
        <authorList>
            <consortium name="DOE Joint Genome Institute"/>
            <person name="Kjaerbolling I."/>
            <person name="Vesth T."/>
            <person name="Frisvad J.C."/>
            <person name="Nybo J.L."/>
            <person name="Theobald S."/>
            <person name="Kildgaard S."/>
            <person name="Isbrandt T."/>
            <person name="Kuo A."/>
            <person name="Sato A."/>
            <person name="Lyhne E.K."/>
            <person name="Kogle M.E."/>
            <person name="Wiebenga A."/>
            <person name="Kun R.S."/>
            <person name="Lubbers R.J."/>
            <person name="Makela M.R."/>
            <person name="Barry K."/>
            <person name="Chovatia M."/>
            <person name="Clum A."/>
            <person name="Daum C."/>
            <person name="Haridas S."/>
            <person name="He G."/>
            <person name="LaButti K."/>
            <person name="Lipzen A."/>
            <person name="Mondo S."/>
            <person name="Riley R."/>
            <person name="Salamov A."/>
            <person name="Simmons B.A."/>
            <person name="Magnuson J.K."/>
            <person name="Henrissat B."/>
            <person name="Mortensen U.H."/>
            <person name="Larsen T.O."/>
            <person name="Devries R.P."/>
            <person name="Grigoriev I.V."/>
            <person name="Machida M."/>
            <person name="Baker S.E."/>
            <person name="Andersen M.R."/>
        </authorList>
    </citation>
    <scope>NUCLEOTIDE SEQUENCE [LARGE SCALE GENOMIC DNA]</scope>
    <source>
        <strain evidence="2">CBS 130015</strain>
    </source>
</reference>
<evidence type="ECO:0000313" key="2">
    <source>
        <dbReference type="Proteomes" id="UP000325433"/>
    </source>
</evidence>
<proteinExistence type="predicted"/>
<dbReference type="AlphaFoldDB" id="A0A5N6VWN7"/>
<dbReference type="Proteomes" id="UP000325433">
    <property type="component" value="Unassembled WGS sequence"/>
</dbReference>